<dbReference type="Proteomes" id="UP000468735">
    <property type="component" value="Unassembled WGS sequence"/>
</dbReference>
<gene>
    <name evidence="2" type="ORF">F8566_11165</name>
</gene>
<evidence type="ECO:0000313" key="3">
    <source>
        <dbReference type="Proteomes" id="UP000468735"/>
    </source>
</evidence>
<protein>
    <recommendedName>
        <fullName evidence="4">Htaa domain-containing protein</fullName>
    </recommendedName>
</protein>
<name>A0A6H9YWG1_9ACTN</name>
<evidence type="ECO:0008006" key="4">
    <source>
        <dbReference type="Google" id="ProtNLM"/>
    </source>
</evidence>
<evidence type="ECO:0000256" key="1">
    <source>
        <dbReference type="SAM" id="SignalP"/>
    </source>
</evidence>
<comment type="caution">
    <text evidence="2">The sequence shown here is derived from an EMBL/GenBank/DDBJ whole genome shotgun (WGS) entry which is preliminary data.</text>
</comment>
<keyword evidence="3" id="KW-1185">Reference proteome</keyword>
<accession>A0A6H9YWG1</accession>
<feature type="chain" id="PRO_5026216379" description="Htaa domain-containing protein" evidence="1">
    <location>
        <begin position="26"/>
        <end position="357"/>
    </location>
</feature>
<dbReference type="AlphaFoldDB" id="A0A6H9YWG1"/>
<proteinExistence type="predicted"/>
<keyword evidence="1" id="KW-0732">Signal</keyword>
<evidence type="ECO:0000313" key="2">
    <source>
        <dbReference type="EMBL" id="KAB2350327.1"/>
    </source>
</evidence>
<reference evidence="2 3" key="1">
    <citation type="submission" date="2019-09" db="EMBL/GenBank/DDBJ databases">
        <title>Actinomadura physcomitrii sp. nov., a novel actinomycete isolated from moss [Physcomitrium sphaericum (Ludw) Fuernr].</title>
        <authorList>
            <person name="Zhuang X."/>
            <person name="Liu C."/>
        </authorList>
    </citation>
    <scope>NUCLEOTIDE SEQUENCE [LARGE SCALE GENOMIC DNA]</scope>
    <source>
        <strain evidence="2 3">HMC1</strain>
    </source>
</reference>
<dbReference type="OrthoDB" id="3447380at2"/>
<feature type="signal peptide" evidence="1">
    <location>
        <begin position="1"/>
        <end position="25"/>
    </location>
</feature>
<dbReference type="RefSeq" id="WP_151560075.1">
    <property type="nucleotide sequence ID" value="NZ_WBMT01000004.1"/>
</dbReference>
<organism evidence="2 3">
    <name type="scientific">Actinomadura rudentiformis</name>
    <dbReference type="NCBI Taxonomy" id="359158"/>
    <lineage>
        <taxon>Bacteria</taxon>
        <taxon>Bacillati</taxon>
        <taxon>Actinomycetota</taxon>
        <taxon>Actinomycetes</taxon>
        <taxon>Streptosporangiales</taxon>
        <taxon>Thermomonosporaceae</taxon>
        <taxon>Actinomadura</taxon>
    </lineage>
</organism>
<sequence>MRRITVGVVLLTPAMLVAPVPAASAEIKGLRITLDPIPRTAPGSQAVLSGKLEKLEDGVWKPGDNFIGLGYEADAVSHSMTGGLGIYGDDGRFSTTFDFVRTTKFKVQASADGKTAEARITALPTVLRPLTVTMSKFSLTKTGLLSVNGRANHIPWGGLEFQHAFRGSSTWKTIKRFPARHSTVSLKNYYYGKSGSFRLYYKGDTDFKPAVSGTKKVLRWNTRITAKFSPRKLRVGNKVRATGTLLRYSPSKRKHVPFAGRNVQLVFRCKGERTWYNGGWAKVDRKGRFSRYSKTYCDSYWAVVFWGTSSTWASDTPNTFINTYGRLRSLGVRTASPGAVDRPLLAGTPSGTGTSLG</sequence>
<dbReference type="EMBL" id="WBMT01000004">
    <property type="protein sequence ID" value="KAB2350327.1"/>
    <property type="molecule type" value="Genomic_DNA"/>
</dbReference>